<sequence>MKATKILLLGIALILLAGTGIVSVSGIPFDVSDVDITDHTGESYFGISVANANWNTRVDWHIERGARGSNVEEEEEISF</sequence>
<proteinExistence type="predicted"/>
<organism evidence="1">
    <name type="scientific">Candidatus Methanophagaceae archaeon ANME-1 ERB6</name>
    <dbReference type="NCBI Taxonomy" id="2759912"/>
    <lineage>
        <taxon>Archaea</taxon>
        <taxon>Methanobacteriati</taxon>
        <taxon>Methanobacteriota</taxon>
        <taxon>Stenosarchaea group</taxon>
        <taxon>Methanomicrobia</taxon>
        <taxon>Candidatus Methanophagales</taxon>
        <taxon>Candidatus Methanophagaceae</taxon>
    </lineage>
</organism>
<reference evidence="1" key="1">
    <citation type="submission" date="2020-06" db="EMBL/GenBank/DDBJ databases">
        <title>Unique genomic features of the anaerobic methanotrophic archaea.</title>
        <authorList>
            <person name="Chadwick G.L."/>
            <person name="Skennerton C.T."/>
            <person name="Laso-Perez R."/>
            <person name="Leu A.O."/>
            <person name="Speth D.R."/>
            <person name="Yu H."/>
            <person name="Morgan-Lang C."/>
            <person name="Hatzenpichler R."/>
            <person name="Goudeau D."/>
            <person name="Malmstrom R."/>
            <person name="Brazelton W.J."/>
            <person name="Woyke T."/>
            <person name="Hallam S.J."/>
            <person name="Tyson G.W."/>
            <person name="Wegener G."/>
            <person name="Boetius A."/>
            <person name="Orphan V."/>
        </authorList>
    </citation>
    <scope>NUCLEOTIDE SEQUENCE</scope>
</reference>
<dbReference type="AlphaFoldDB" id="A0A7G9YWJ9"/>
<gene>
    <name evidence="1" type="ORF">IAKEDICC_00003</name>
</gene>
<name>A0A7G9YWJ9_9EURY</name>
<protein>
    <submittedName>
        <fullName evidence="1">Uncharacterized protein</fullName>
    </submittedName>
</protein>
<accession>A0A7G9YWJ9</accession>
<dbReference type="EMBL" id="MT631509">
    <property type="protein sequence ID" value="QNO52383.1"/>
    <property type="molecule type" value="Genomic_DNA"/>
</dbReference>
<evidence type="ECO:0000313" key="1">
    <source>
        <dbReference type="EMBL" id="QNO52383.1"/>
    </source>
</evidence>